<evidence type="ECO:0000256" key="9">
    <source>
        <dbReference type="ARBA" id="ARBA00023002"/>
    </source>
</evidence>
<keyword evidence="7 11" id="KW-0285">Flavoprotein</keyword>
<comment type="similarity">
    <text evidence="4 11">Belongs to the protoporphyrinogen/coproporphyrinogen oxidase family. Coproporphyrinogen III oxidase subfamily.</text>
</comment>
<organism evidence="14 15">
    <name type="scientific">Paenibacillus gansuensis</name>
    <dbReference type="NCBI Taxonomy" id="306542"/>
    <lineage>
        <taxon>Bacteria</taxon>
        <taxon>Bacillati</taxon>
        <taxon>Bacillota</taxon>
        <taxon>Bacilli</taxon>
        <taxon>Bacillales</taxon>
        <taxon>Paenibacillaceae</taxon>
        <taxon>Paenibacillus</taxon>
    </lineage>
</organism>
<protein>
    <recommendedName>
        <fullName evidence="6 11">Coproporphyrinogen III oxidase</fullName>
        <ecNumber evidence="5 11">1.3.3.15</ecNumber>
    </recommendedName>
</protein>
<dbReference type="PANTHER" id="PTHR42923:SF3">
    <property type="entry name" value="PROTOPORPHYRINOGEN OXIDASE"/>
    <property type="match status" value="1"/>
</dbReference>
<dbReference type="InterPro" id="IPR050464">
    <property type="entry name" value="Zeta_carotene_desat/Oxidored"/>
</dbReference>
<evidence type="ECO:0000256" key="5">
    <source>
        <dbReference type="ARBA" id="ARBA00012402"/>
    </source>
</evidence>
<dbReference type="PANTHER" id="PTHR42923">
    <property type="entry name" value="PROTOPORPHYRINOGEN OXIDASE"/>
    <property type="match status" value="1"/>
</dbReference>
<comment type="cofactor">
    <cofactor evidence="2 11">
        <name>FAD</name>
        <dbReference type="ChEBI" id="CHEBI:57692"/>
    </cofactor>
</comment>
<comment type="pathway">
    <text evidence="3 11">Porphyrin-containing compound metabolism; protoheme biosynthesis.</text>
</comment>
<keyword evidence="8 11" id="KW-0274">FAD</keyword>
<evidence type="ECO:0000313" key="14">
    <source>
        <dbReference type="EMBL" id="MFD2613287.1"/>
    </source>
</evidence>
<evidence type="ECO:0000256" key="2">
    <source>
        <dbReference type="ARBA" id="ARBA00001974"/>
    </source>
</evidence>
<dbReference type="NCBIfam" id="TIGR00562">
    <property type="entry name" value="proto_IX_ox"/>
    <property type="match status" value="1"/>
</dbReference>
<dbReference type="InterPro" id="IPR036188">
    <property type="entry name" value="FAD/NAD-bd_sf"/>
</dbReference>
<comment type="catalytic activity">
    <reaction evidence="1">
        <text>coproporphyrinogen III + 3 O2 = coproporphyrin III + 3 H2O2</text>
        <dbReference type="Rhea" id="RHEA:43436"/>
        <dbReference type="ChEBI" id="CHEBI:15379"/>
        <dbReference type="ChEBI" id="CHEBI:16240"/>
        <dbReference type="ChEBI" id="CHEBI:57309"/>
        <dbReference type="ChEBI" id="CHEBI:131725"/>
        <dbReference type="EC" id="1.3.3.15"/>
    </reaction>
    <physiologicalReaction direction="left-to-right" evidence="1">
        <dbReference type="Rhea" id="RHEA:43437"/>
    </physiologicalReaction>
</comment>
<feature type="region of interest" description="Disordered" evidence="12">
    <location>
        <begin position="211"/>
        <end position="231"/>
    </location>
</feature>
<dbReference type="EMBL" id="JBHUME010000008">
    <property type="protein sequence ID" value="MFD2613287.1"/>
    <property type="molecule type" value="Genomic_DNA"/>
</dbReference>
<keyword evidence="10 11" id="KW-0350">Heme biosynthesis</keyword>
<dbReference type="InterPro" id="IPR004572">
    <property type="entry name" value="Protoporphyrinogen_oxidase"/>
</dbReference>
<dbReference type="SUPFAM" id="SSF51905">
    <property type="entry name" value="FAD/NAD(P)-binding domain"/>
    <property type="match status" value="1"/>
</dbReference>
<accession>A0ABW5PH24</accession>
<gene>
    <name evidence="14" type="primary">hemG</name>
    <name evidence="14" type="ORF">ACFSUF_12725</name>
</gene>
<evidence type="ECO:0000256" key="8">
    <source>
        <dbReference type="ARBA" id="ARBA00022827"/>
    </source>
</evidence>
<dbReference type="Gene3D" id="3.90.660.20">
    <property type="entry name" value="Protoporphyrinogen oxidase, mitochondrial, domain 2"/>
    <property type="match status" value="1"/>
</dbReference>
<evidence type="ECO:0000256" key="1">
    <source>
        <dbReference type="ARBA" id="ARBA00001755"/>
    </source>
</evidence>
<keyword evidence="9 11" id="KW-0560">Oxidoreductase</keyword>
<dbReference type="Gene3D" id="3.50.50.60">
    <property type="entry name" value="FAD/NAD(P)-binding domain"/>
    <property type="match status" value="1"/>
</dbReference>
<evidence type="ECO:0000256" key="4">
    <source>
        <dbReference type="ARBA" id="ARBA00008310"/>
    </source>
</evidence>
<dbReference type="Gene3D" id="1.10.3110.10">
    <property type="entry name" value="protoporphyrinogen ix oxidase, domain 3"/>
    <property type="match status" value="1"/>
</dbReference>
<dbReference type="EC" id="1.3.3.15" evidence="5 11"/>
<sequence>MGGQRIRIAVIGGGVTGLSAAFYAQKYAREQGIDAQVTLLEQGGRLGGRINTLTRDGFVIERGPDSFLARKLPMVELARDLGLEGELTPTNPAAKKSYILRAGKLHRMPPGLVLGIPTQFKPFLTTGLISTKGKMRAALDWFLPAKKEPGDESLGHFLERRLGSEVREYMAEPLLAGIYAGDPRNLSLAATFPQFRALEQEHGSLIRGMMASRKKPGAPQRSVPGDTAAPDAQLPAAAKNSVFLTYKGGLNTLIDALAASLAASADVRLNCGVESLRRSSDGYELRLSTGEALQADRVIVTTPAAAQAELLAEVPAARELTRINYVSVANVVLAFERSQIAHPLDGSGFVVPRSEGRTITACTWTSSKWLHSSPSDKVLLRCYVGRSGEEAIVDEDDASILAKVRRDVRDLMGIDAEPLFHEITRLPKSMPQYPVGHPELIRQVREGVAAQLPGVFTAGAAYEGVGLPDCVHMGRTAARDAVAFTAGR</sequence>
<evidence type="ECO:0000256" key="6">
    <source>
        <dbReference type="ARBA" id="ARBA00019046"/>
    </source>
</evidence>
<proteinExistence type="inferred from homology"/>
<dbReference type="GO" id="GO:0004729">
    <property type="term" value="F:oxygen-dependent protoporphyrinogen oxidase activity"/>
    <property type="evidence" value="ECO:0007669"/>
    <property type="project" value="UniProtKB-EC"/>
</dbReference>
<dbReference type="Proteomes" id="UP001597541">
    <property type="component" value="Unassembled WGS sequence"/>
</dbReference>
<evidence type="ECO:0000256" key="11">
    <source>
        <dbReference type="RuleBase" id="RU364052"/>
    </source>
</evidence>
<evidence type="ECO:0000313" key="15">
    <source>
        <dbReference type="Proteomes" id="UP001597541"/>
    </source>
</evidence>
<comment type="function">
    <text evidence="11">Involved in coproporphyrin-dependent heme b biosynthesis. Catalyzes the oxidation of coproporphyrinogen III to coproporphyrin III.</text>
</comment>
<comment type="caution">
    <text evidence="14">The sequence shown here is derived from an EMBL/GenBank/DDBJ whole genome shotgun (WGS) entry which is preliminary data.</text>
</comment>
<dbReference type="RefSeq" id="WP_377603286.1">
    <property type="nucleotide sequence ID" value="NZ_JBHUME010000008.1"/>
</dbReference>
<comment type="subcellular location">
    <subcellularLocation>
        <location evidence="11">Cytoplasm</location>
    </subcellularLocation>
</comment>
<evidence type="ECO:0000259" key="13">
    <source>
        <dbReference type="Pfam" id="PF01593"/>
    </source>
</evidence>
<dbReference type="InterPro" id="IPR002937">
    <property type="entry name" value="Amino_oxidase"/>
</dbReference>
<dbReference type="Pfam" id="PF01593">
    <property type="entry name" value="Amino_oxidase"/>
    <property type="match status" value="1"/>
</dbReference>
<dbReference type="SUPFAM" id="SSF54373">
    <property type="entry name" value="FAD-linked reductases, C-terminal domain"/>
    <property type="match status" value="1"/>
</dbReference>
<name>A0ABW5PH24_9BACL</name>
<reference evidence="15" key="1">
    <citation type="journal article" date="2019" name="Int. J. Syst. Evol. Microbiol.">
        <title>The Global Catalogue of Microorganisms (GCM) 10K type strain sequencing project: providing services to taxonomists for standard genome sequencing and annotation.</title>
        <authorList>
            <consortium name="The Broad Institute Genomics Platform"/>
            <consortium name="The Broad Institute Genome Sequencing Center for Infectious Disease"/>
            <person name="Wu L."/>
            <person name="Ma J."/>
        </authorList>
    </citation>
    <scope>NUCLEOTIDE SEQUENCE [LARGE SCALE GENOMIC DNA]</scope>
    <source>
        <strain evidence="15">KCTC 3950</strain>
    </source>
</reference>
<evidence type="ECO:0000256" key="12">
    <source>
        <dbReference type="SAM" id="MobiDB-lite"/>
    </source>
</evidence>
<evidence type="ECO:0000256" key="10">
    <source>
        <dbReference type="ARBA" id="ARBA00023133"/>
    </source>
</evidence>
<feature type="domain" description="Amine oxidase" evidence="13">
    <location>
        <begin position="16"/>
        <end position="480"/>
    </location>
</feature>
<evidence type="ECO:0000256" key="3">
    <source>
        <dbReference type="ARBA" id="ARBA00004744"/>
    </source>
</evidence>
<keyword evidence="11" id="KW-0963">Cytoplasm</keyword>
<keyword evidence="15" id="KW-1185">Reference proteome</keyword>
<evidence type="ECO:0000256" key="7">
    <source>
        <dbReference type="ARBA" id="ARBA00022630"/>
    </source>
</evidence>